<dbReference type="Pfam" id="PF13560">
    <property type="entry name" value="HTH_31"/>
    <property type="match status" value="1"/>
</dbReference>
<evidence type="ECO:0000313" key="3">
    <source>
        <dbReference type="Proteomes" id="UP000070188"/>
    </source>
</evidence>
<dbReference type="PANTHER" id="PTHR35010">
    <property type="entry name" value="BLL4672 PROTEIN-RELATED"/>
    <property type="match status" value="1"/>
</dbReference>
<dbReference type="InterPro" id="IPR001387">
    <property type="entry name" value="Cro/C1-type_HTH"/>
</dbReference>
<organism evidence="2 3">
    <name type="scientific">Carbonactinospora thermoautotrophica</name>
    <dbReference type="NCBI Taxonomy" id="1469144"/>
    <lineage>
        <taxon>Bacteria</taxon>
        <taxon>Bacillati</taxon>
        <taxon>Actinomycetota</taxon>
        <taxon>Actinomycetes</taxon>
        <taxon>Kitasatosporales</taxon>
        <taxon>Carbonactinosporaceae</taxon>
        <taxon>Carbonactinospora</taxon>
    </lineage>
</organism>
<accession>A0A132MSC3</accession>
<dbReference type="InterPro" id="IPR041413">
    <property type="entry name" value="MLTR_LBD"/>
</dbReference>
<evidence type="ECO:0000313" key="2">
    <source>
        <dbReference type="EMBL" id="KWX00694.1"/>
    </source>
</evidence>
<dbReference type="PATRIC" id="fig|1469144.10.peg.1864"/>
<dbReference type="EMBL" id="LAXD01000001">
    <property type="protein sequence ID" value="KWX00694.1"/>
    <property type="molecule type" value="Genomic_DNA"/>
</dbReference>
<feature type="domain" description="HTH cro/C1-type" evidence="1">
    <location>
        <begin position="43"/>
        <end position="97"/>
    </location>
</feature>
<dbReference type="PANTHER" id="PTHR35010:SF4">
    <property type="entry name" value="BLL5781 PROTEIN"/>
    <property type="match status" value="1"/>
</dbReference>
<dbReference type="SUPFAM" id="SSF47413">
    <property type="entry name" value="lambda repressor-like DNA-binding domains"/>
    <property type="match status" value="1"/>
</dbReference>
<evidence type="ECO:0000259" key="1">
    <source>
        <dbReference type="PROSITE" id="PS50943"/>
    </source>
</evidence>
<sequence length="301" mass="33144">MTTDVGFGLGRAGMRAVAAVYHRRGEDHVTTTRQRQRPVGELLRQWRERRRLSQLELAIQAGISTRHLSFVETGRSVPSRDMVLHLADQLDVPLRERNHLLLAAGYAPVYPETALDSPQMSAVRTAVRQVLTGHEPYPAVVVDRGWNLVDANASVALFTDGVAQELLAPPANVLRVSLHPDGMAPRIVNLGEWRAHLLGRLRRQVALTADPELDQLYDELCAYPCDQPEPEIELPGPGDVVVPLRIRHGDRELAFFSTMATFGTPLDITVAELVIESFFPADPDTAAVLRDSRAYGTGGDG</sequence>
<dbReference type="PROSITE" id="PS50943">
    <property type="entry name" value="HTH_CROC1"/>
    <property type="match status" value="1"/>
</dbReference>
<protein>
    <submittedName>
        <fullName evidence="2">Helix-turn-helix domain protein</fullName>
    </submittedName>
</protein>
<dbReference type="STRING" id="1469144.LI90_1717"/>
<dbReference type="SMART" id="SM00530">
    <property type="entry name" value="HTH_XRE"/>
    <property type="match status" value="1"/>
</dbReference>
<dbReference type="Gene3D" id="1.10.260.40">
    <property type="entry name" value="lambda repressor-like DNA-binding domains"/>
    <property type="match status" value="1"/>
</dbReference>
<dbReference type="GO" id="GO:0003677">
    <property type="term" value="F:DNA binding"/>
    <property type="evidence" value="ECO:0007669"/>
    <property type="project" value="InterPro"/>
</dbReference>
<proteinExistence type="predicted"/>
<name>A0A132MSC3_9ACTN</name>
<dbReference type="Proteomes" id="UP000070188">
    <property type="component" value="Unassembled WGS sequence"/>
</dbReference>
<dbReference type="Gene3D" id="3.30.450.180">
    <property type="match status" value="1"/>
</dbReference>
<dbReference type="Pfam" id="PF17765">
    <property type="entry name" value="MLTR_LBD"/>
    <property type="match status" value="1"/>
</dbReference>
<dbReference type="AlphaFoldDB" id="A0A132MSC3"/>
<dbReference type="CDD" id="cd00093">
    <property type="entry name" value="HTH_XRE"/>
    <property type="match status" value="1"/>
</dbReference>
<keyword evidence="3" id="KW-1185">Reference proteome</keyword>
<gene>
    <name evidence="2" type="ORF">LI90_1717</name>
</gene>
<reference evidence="3" key="1">
    <citation type="submission" date="2015-04" db="EMBL/GenBank/DDBJ databases">
        <title>Physiological reanalysis, assessment of diazotrophy, and genome sequences of multiple isolates of Streptomyces thermoautotrophicus.</title>
        <authorList>
            <person name="MacKellar D.C."/>
            <person name="Lieber L."/>
            <person name="Norman J."/>
            <person name="Bolger A."/>
            <person name="Tobin C."/>
            <person name="Murray J.W."/>
            <person name="Chang R."/>
            <person name="Ford T."/>
            <person name="Nguyen P.Q."/>
            <person name="Woodward J."/>
            <person name="Permingeat H."/>
            <person name="Joshi N.S."/>
            <person name="Silver P.A."/>
            <person name="Usadel B."/>
            <person name="Rutherford A.W."/>
            <person name="Friesen M."/>
            <person name="Prell J."/>
        </authorList>
    </citation>
    <scope>NUCLEOTIDE SEQUENCE [LARGE SCALE GENOMIC DNA]</scope>
    <source>
        <strain evidence="3">H1</strain>
    </source>
</reference>
<dbReference type="InterPro" id="IPR010982">
    <property type="entry name" value="Lambda_DNA-bd_dom_sf"/>
</dbReference>
<comment type="caution">
    <text evidence="2">The sequence shown here is derived from an EMBL/GenBank/DDBJ whole genome shotgun (WGS) entry which is preliminary data.</text>
</comment>